<dbReference type="GO" id="GO:0070182">
    <property type="term" value="F:DNA polymerase binding"/>
    <property type="evidence" value="ECO:0007669"/>
    <property type="project" value="TreeGrafter"/>
</dbReference>
<reference evidence="5 6" key="1">
    <citation type="submission" date="2020-08" db="EMBL/GenBank/DDBJ databases">
        <authorList>
            <person name="Hejnol A."/>
        </authorList>
    </citation>
    <scope>NUCLEOTIDE SEQUENCE [LARGE SCALE GENOMIC DNA]</scope>
</reference>
<dbReference type="PANTHER" id="PTHR28637">
    <property type="entry name" value="DNA REPLICATION FACTOR CDT1"/>
    <property type="match status" value="1"/>
</dbReference>
<comment type="caution">
    <text evidence="5">The sequence shown here is derived from an EMBL/GenBank/DDBJ whole genome shotgun (WGS) entry which is preliminary data.</text>
</comment>
<dbReference type="Proteomes" id="UP000549394">
    <property type="component" value="Unassembled WGS sequence"/>
</dbReference>
<feature type="region of interest" description="Disordered" evidence="3">
    <location>
        <begin position="387"/>
        <end position="418"/>
    </location>
</feature>
<dbReference type="InterPro" id="IPR032054">
    <property type="entry name" value="Cdt1_C"/>
</dbReference>
<evidence type="ECO:0000256" key="1">
    <source>
        <dbReference type="ARBA" id="ARBA00008356"/>
    </source>
</evidence>
<evidence type="ECO:0000313" key="6">
    <source>
        <dbReference type="Proteomes" id="UP000549394"/>
    </source>
</evidence>
<proteinExistence type="inferred from homology"/>
<dbReference type="Pfam" id="PF16679">
    <property type="entry name" value="CDT1_C"/>
    <property type="match status" value="1"/>
</dbReference>
<evidence type="ECO:0000256" key="3">
    <source>
        <dbReference type="SAM" id="MobiDB-lite"/>
    </source>
</evidence>
<keyword evidence="6" id="KW-1185">Reference proteome</keyword>
<dbReference type="GO" id="GO:0071163">
    <property type="term" value="P:DNA replication preinitiation complex assembly"/>
    <property type="evidence" value="ECO:0007669"/>
    <property type="project" value="InterPro"/>
</dbReference>
<dbReference type="AlphaFoldDB" id="A0A7I8W3I7"/>
<dbReference type="CDD" id="cd08767">
    <property type="entry name" value="Cdt1_c"/>
    <property type="match status" value="1"/>
</dbReference>
<comment type="similarity">
    <text evidence="1">Belongs to the Cdt1 family.</text>
</comment>
<name>A0A7I8W3I7_9ANNE</name>
<dbReference type="InterPro" id="IPR045173">
    <property type="entry name" value="Cdt1"/>
</dbReference>
<dbReference type="GO" id="GO:0000278">
    <property type="term" value="P:mitotic cell cycle"/>
    <property type="evidence" value="ECO:0007669"/>
    <property type="project" value="TreeGrafter"/>
</dbReference>
<evidence type="ECO:0000259" key="4">
    <source>
        <dbReference type="SMART" id="SM01075"/>
    </source>
</evidence>
<dbReference type="GO" id="GO:0000076">
    <property type="term" value="P:DNA replication checkpoint signaling"/>
    <property type="evidence" value="ECO:0007669"/>
    <property type="project" value="TreeGrafter"/>
</dbReference>
<dbReference type="Gene3D" id="1.10.10.1420">
    <property type="entry name" value="DNA replication factor Cdt1, C-terminal WH domain"/>
    <property type="match status" value="1"/>
</dbReference>
<dbReference type="CDD" id="cd08674">
    <property type="entry name" value="Cdt1_m"/>
    <property type="match status" value="1"/>
</dbReference>
<sequence length="547" mass="63558">MAQAKLTDFFGSRKRKADKALSNKDKVLRTDTAPVPAKRFLKERKTAKASTPKVVDKSSKTLINEALSDFKSRRTKISPETKSIPSTNAKALATKTLRFTTSKSNTSSDEEISEADKRDMEEKKKIRDEILEFRTRKPKNEISDGNKEIKNIKNEILKFRLESKSIKKEIEETTKATKDIRSEISNLRKGRRILRISSDEEDKTEIKVSQKIPKKSLPLPPSYQKLLDTFIHVDTVCKLAHRRKQRMTFEHLKTEVERFQKKNFSKKQLSQIKYIYPKAFNYVQERKEGNDIKYELVIEPCLDSGEYSLATFISRKATFETTLIEKVKEEHEKFLNCLTSPIKVRKEELTRWHPSFDMTKVPDIPESALPESPDIRKFTSVEDALKRLQPEEDTSKVHEPSTPVKQKESEPPKVSSKLKGVSSSLLERIRAKEAKNMAKKLTRTPEEEKRLRMLERLSDISRIVRQVFVGHTRFAIPLEKLIEKVRDSIRTMGITEAKEHILFLESEVPNFLKIMKIDEKLWAKLNMQANMNLIKKQIQDKIDKERS</sequence>
<accession>A0A7I8W3I7</accession>
<evidence type="ECO:0000313" key="5">
    <source>
        <dbReference type="EMBL" id="CAD5122440.1"/>
    </source>
</evidence>
<gene>
    <name evidence="5" type="ORF">DGYR_LOCUS10253</name>
</gene>
<dbReference type="OrthoDB" id="341730at2759"/>
<dbReference type="GO" id="GO:0005634">
    <property type="term" value="C:nucleus"/>
    <property type="evidence" value="ECO:0007669"/>
    <property type="project" value="TreeGrafter"/>
</dbReference>
<dbReference type="InterPro" id="IPR036390">
    <property type="entry name" value="WH_DNA-bd_sf"/>
</dbReference>
<organism evidence="5 6">
    <name type="scientific">Dimorphilus gyrociliatus</name>
    <dbReference type="NCBI Taxonomy" id="2664684"/>
    <lineage>
        <taxon>Eukaryota</taxon>
        <taxon>Metazoa</taxon>
        <taxon>Spiralia</taxon>
        <taxon>Lophotrochozoa</taxon>
        <taxon>Annelida</taxon>
        <taxon>Polychaeta</taxon>
        <taxon>Polychaeta incertae sedis</taxon>
        <taxon>Dinophilidae</taxon>
        <taxon>Dimorphilus</taxon>
    </lineage>
</organism>
<dbReference type="Pfam" id="PF08839">
    <property type="entry name" value="CDT1"/>
    <property type="match status" value="1"/>
</dbReference>
<dbReference type="PANTHER" id="PTHR28637:SF1">
    <property type="entry name" value="DNA REPLICATION FACTOR CDT1"/>
    <property type="match status" value="1"/>
</dbReference>
<protein>
    <submittedName>
        <fullName evidence="5">DgyrCDS10864</fullName>
    </submittedName>
</protein>
<feature type="domain" description="CDT1 Geminin-binding" evidence="4">
    <location>
        <begin position="219"/>
        <end position="371"/>
    </location>
</feature>
<dbReference type="EMBL" id="CAJFCJ010000017">
    <property type="protein sequence ID" value="CAD5122440.1"/>
    <property type="molecule type" value="Genomic_DNA"/>
</dbReference>
<dbReference type="SUPFAM" id="SSF46785">
    <property type="entry name" value="Winged helix' DNA-binding domain"/>
    <property type="match status" value="1"/>
</dbReference>
<dbReference type="InterPro" id="IPR014939">
    <property type="entry name" value="CDT1_Gemini-bd-like"/>
</dbReference>
<evidence type="ECO:0000256" key="2">
    <source>
        <dbReference type="ARBA" id="ARBA00023306"/>
    </source>
</evidence>
<feature type="region of interest" description="Disordered" evidence="3">
    <location>
        <begin position="101"/>
        <end position="120"/>
    </location>
</feature>
<dbReference type="GO" id="GO:0003677">
    <property type="term" value="F:DNA binding"/>
    <property type="evidence" value="ECO:0007669"/>
    <property type="project" value="InterPro"/>
</dbReference>
<keyword evidence="2" id="KW-0131">Cell cycle</keyword>
<dbReference type="GO" id="GO:0030174">
    <property type="term" value="P:regulation of DNA-templated DNA replication initiation"/>
    <property type="evidence" value="ECO:0007669"/>
    <property type="project" value="InterPro"/>
</dbReference>
<dbReference type="InterPro" id="IPR038090">
    <property type="entry name" value="Cdt1_C_WH_dom_sf"/>
</dbReference>
<feature type="region of interest" description="Disordered" evidence="3">
    <location>
        <begin position="1"/>
        <end position="23"/>
    </location>
</feature>
<feature type="compositionally biased region" description="Basic and acidic residues" evidence="3">
    <location>
        <begin position="387"/>
        <end position="411"/>
    </location>
</feature>
<dbReference type="SMART" id="SM01075">
    <property type="entry name" value="CDT1"/>
    <property type="match status" value="1"/>
</dbReference>